<dbReference type="Proteomes" id="UP000466388">
    <property type="component" value="Unassembled WGS sequence"/>
</dbReference>
<keyword evidence="1" id="KW-0472">Membrane</keyword>
<feature type="transmembrane region" description="Helical" evidence="1">
    <location>
        <begin position="12"/>
        <end position="30"/>
    </location>
</feature>
<dbReference type="EMBL" id="WNJO01000005">
    <property type="protein sequence ID" value="MTV82069.1"/>
    <property type="molecule type" value="Genomic_DNA"/>
</dbReference>
<comment type="caution">
    <text evidence="2">The sequence shown here is derived from an EMBL/GenBank/DDBJ whole genome shotgun (WGS) entry which is preliminary data.</text>
</comment>
<evidence type="ECO:0000313" key="3">
    <source>
        <dbReference type="Proteomes" id="UP000466388"/>
    </source>
</evidence>
<feature type="transmembrane region" description="Helical" evidence="1">
    <location>
        <begin position="85"/>
        <end position="109"/>
    </location>
</feature>
<dbReference type="RefSeq" id="WP_155431347.1">
    <property type="nucleotide sequence ID" value="NZ_WNJO01000005.1"/>
</dbReference>
<feature type="transmembrane region" description="Helical" evidence="1">
    <location>
        <begin position="60"/>
        <end position="79"/>
    </location>
</feature>
<keyword evidence="3" id="KW-1185">Reference proteome</keyword>
<reference evidence="2 3" key="1">
    <citation type="submission" date="2019-11" db="EMBL/GenBank/DDBJ databases">
        <title>Lactobacillus sp. nov. CRM56-3, isolated from fermented tea leaves.</title>
        <authorList>
            <person name="Phuengjayaem S."/>
            <person name="Tanasupawat S."/>
        </authorList>
    </citation>
    <scope>NUCLEOTIDE SEQUENCE [LARGE SCALE GENOMIC DNA]</scope>
    <source>
        <strain evidence="2 3">CRM56-3</strain>
    </source>
</reference>
<sequence length="116" mass="12873">MAQRPIKFTTAFGIIVMVLGFLLEVGALFYEAGSAVSAETVFTGAIVLTVGHAFYGVNQLWLSLLITIISSLGIAYFVLVQNGSWLWAIIAFIAFFAFIESLFSFRAVVKRRQNKW</sequence>
<name>A0A7X2XUW2_9LACO</name>
<feature type="transmembrane region" description="Helical" evidence="1">
    <location>
        <begin position="36"/>
        <end position="55"/>
    </location>
</feature>
<gene>
    <name evidence="2" type="ORF">GM612_05310</name>
</gene>
<evidence type="ECO:0008006" key="4">
    <source>
        <dbReference type="Google" id="ProtNLM"/>
    </source>
</evidence>
<evidence type="ECO:0000313" key="2">
    <source>
        <dbReference type="EMBL" id="MTV82069.1"/>
    </source>
</evidence>
<keyword evidence="1" id="KW-1133">Transmembrane helix</keyword>
<proteinExistence type="predicted"/>
<accession>A0A7X2XUW2</accession>
<dbReference type="AlphaFoldDB" id="A0A7X2XUW2"/>
<organism evidence="2 3">
    <name type="scientific">Secundilactobacillus folii</name>
    <dbReference type="NCBI Taxonomy" id="2678357"/>
    <lineage>
        <taxon>Bacteria</taxon>
        <taxon>Bacillati</taxon>
        <taxon>Bacillota</taxon>
        <taxon>Bacilli</taxon>
        <taxon>Lactobacillales</taxon>
        <taxon>Lactobacillaceae</taxon>
        <taxon>Secundilactobacillus</taxon>
    </lineage>
</organism>
<keyword evidence="1" id="KW-0812">Transmembrane</keyword>
<evidence type="ECO:0000256" key="1">
    <source>
        <dbReference type="SAM" id="Phobius"/>
    </source>
</evidence>
<protein>
    <recommendedName>
        <fullName evidence="4">Integral membrane protein</fullName>
    </recommendedName>
</protein>